<feature type="compositionally biased region" description="Low complexity" evidence="3">
    <location>
        <begin position="173"/>
        <end position="190"/>
    </location>
</feature>
<dbReference type="Gene3D" id="3.60.21.10">
    <property type="match status" value="1"/>
</dbReference>
<keyword evidence="4" id="KW-0472">Membrane</keyword>
<feature type="compositionally biased region" description="Low complexity" evidence="3">
    <location>
        <begin position="214"/>
        <end position="223"/>
    </location>
</feature>
<evidence type="ECO:0000256" key="3">
    <source>
        <dbReference type="SAM" id="MobiDB-lite"/>
    </source>
</evidence>
<feature type="transmembrane region" description="Helical" evidence="4">
    <location>
        <begin position="34"/>
        <end position="55"/>
    </location>
</feature>
<feature type="region of interest" description="Disordered" evidence="3">
    <location>
        <begin position="107"/>
        <end position="160"/>
    </location>
</feature>
<accession>A0ABU2L9B9</accession>
<name>A0ABU2L9B9_9ACTN</name>
<dbReference type="InterPro" id="IPR051158">
    <property type="entry name" value="Metallophosphoesterase_sf"/>
</dbReference>
<keyword evidence="2" id="KW-0378">Hydrolase</keyword>
<feature type="region of interest" description="Disordered" evidence="3">
    <location>
        <begin position="173"/>
        <end position="330"/>
    </location>
</feature>
<dbReference type="InterPro" id="IPR004843">
    <property type="entry name" value="Calcineurin-like_PHP"/>
</dbReference>
<dbReference type="PANTHER" id="PTHR31302">
    <property type="entry name" value="TRANSMEMBRANE PROTEIN WITH METALLOPHOSPHOESTERASE DOMAIN-RELATED"/>
    <property type="match status" value="1"/>
</dbReference>
<keyword evidence="4" id="KW-1133">Transmembrane helix</keyword>
<sequence length="604" mass="60352">MRIVLAIPISLVLAVIHWYLWRRLVRDVSRPGGAYRRAGTLALVVLPVLTIVASLGREIGVPFPVLRVISWPGQYWLVSLLYLLLCLAPGELLRLVLLRGRRRAARAARDGGTPGTLPAARTAAPAPAPDGAGTYASGGGRLAPSGRTGHAPGPGGSATAVALATDPAAAAGAFTRTAPSGGGEPPASTGAPGGGGRAGGGTAPAEEAVGDGAGAPRGAATPGTPGGAGAGTRATAGVAVRSGSGGAATAEPATAPARADACTETSAAPGTPADGAASAGGAEHGPARGRPAGNAPEGSAGGAGAPRADASAGAETAGADRGPDSADAAGPGRRLVVARGIAIGAGAVTAGVLGYGTYAARRLRTRHVSVALDRLPRAAHGYRIAVVSDIHLGPVLGAAHSRRVVEAVNRTEPDLIAVVGDLVDAEVNDLRSAAAPLAGLRARDGAFFVTGNHEYYVDTASWVEHVRELGLTPLTNDRRELPYFDLAGINDVDGEGTAFGGPDFEAALGDRDPRRTAVLMAHQPVAIHDAVDHGVDLQLSGHTHGGQLWPLTYVAGLANPTLAGLERYGDTQLYVTRGAGAFGAPVRVGADPDITVLRLTSGRA</sequence>
<feature type="domain" description="Calcineurin-like phosphoesterase" evidence="5">
    <location>
        <begin position="383"/>
        <end position="545"/>
    </location>
</feature>
<dbReference type="CDD" id="cd07385">
    <property type="entry name" value="MPP_YkuE_C"/>
    <property type="match status" value="1"/>
</dbReference>
<comment type="caution">
    <text evidence="6">The sequence shown here is derived from an EMBL/GenBank/DDBJ whole genome shotgun (WGS) entry which is preliminary data.</text>
</comment>
<feature type="transmembrane region" description="Helical" evidence="4">
    <location>
        <begin position="6"/>
        <end position="22"/>
    </location>
</feature>
<evidence type="ECO:0000256" key="2">
    <source>
        <dbReference type="ARBA" id="ARBA00022801"/>
    </source>
</evidence>
<dbReference type="EMBL" id="JAVREN010000018">
    <property type="protein sequence ID" value="MDT0308166.1"/>
    <property type="molecule type" value="Genomic_DNA"/>
</dbReference>
<keyword evidence="1" id="KW-0479">Metal-binding</keyword>
<keyword evidence="4" id="KW-0812">Transmembrane</keyword>
<evidence type="ECO:0000259" key="5">
    <source>
        <dbReference type="Pfam" id="PF00149"/>
    </source>
</evidence>
<evidence type="ECO:0000313" key="6">
    <source>
        <dbReference type="EMBL" id="MDT0308166.1"/>
    </source>
</evidence>
<feature type="compositionally biased region" description="Low complexity" evidence="3">
    <location>
        <begin position="115"/>
        <end position="135"/>
    </location>
</feature>
<proteinExistence type="predicted"/>
<keyword evidence="7" id="KW-1185">Reference proteome</keyword>
<gene>
    <name evidence="6" type="ORF">RM780_14505</name>
</gene>
<feature type="transmembrane region" description="Helical" evidence="4">
    <location>
        <begin position="75"/>
        <end position="97"/>
    </location>
</feature>
<dbReference type="SUPFAM" id="SSF56300">
    <property type="entry name" value="Metallo-dependent phosphatases"/>
    <property type="match status" value="1"/>
</dbReference>
<organism evidence="6 7">
    <name type="scientific">Streptomyces boetiae</name>
    <dbReference type="NCBI Taxonomy" id="3075541"/>
    <lineage>
        <taxon>Bacteria</taxon>
        <taxon>Bacillati</taxon>
        <taxon>Actinomycetota</taxon>
        <taxon>Actinomycetes</taxon>
        <taxon>Kitasatosporales</taxon>
        <taxon>Streptomycetaceae</taxon>
        <taxon>Streptomyces</taxon>
    </lineage>
</organism>
<evidence type="ECO:0000256" key="1">
    <source>
        <dbReference type="ARBA" id="ARBA00022723"/>
    </source>
</evidence>
<feature type="compositionally biased region" description="Gly residues" evidence="3">
    <location>
        <begin position="191"/>
        <end position="202"/>
    </location>
</feature>
<dbReference type="PANTHER" id="PTHR31302:SF31">
    <property type="entry name" value="PHOSPHODIESTERASE YAEI"/>
    <property type="match status" value="1"/>
</dbReference>
<dbReference type="Proteomes" id="UP001183388">
    <property type="component" value="Unassembled WGS sequence"/>
</dbReference>
<evidence type="ECO:0000256" key="4">
    <source>
        <dbReference type="SAM" id="Phobius"/>
    </source>
</evidence>
<dbReference type="RefSeq" id="WP_311631111.1">
    <property type="nucleotide sequence ID" value="NZ_JAVREN010000018.1"/>
</dbReference>
<feature type="compositionally biased region" description="Low complexity" evidence="3">
    <location>
        <begin position="231"/>
        <end position="260"/>
    </location>
</feature>
<dbReference type="Pfam" id="PF00149">
    <property type="entry name" value="Metallophos"/>
    <property type="match status" value="1"/>
</dbReference>
<reference evidence="7" key="1">
    <citation type="submission" date="2023-07" db="EMBL/GenBank/DDBJ databases">
        <title>30 novel species of actinomycetes from the DSMZ collection.</title>
        <authorList>
            <person name="Nouioui I."/>
        </authorList>
    </citation>
    <scope>NUCLEOTIDE SEQUENCE [LARGE SCALE GENOMIC DNA]</scope>
    <source>
        <strain evidence="7">DSM 44917</strain>
    </source>
</reference>
<dbReference type="InterPro" id="IPR029052">
    <property type="entry name" value="Metallo-depent_PP-like"/>
</dbReference>
<protein>
    <submittedName>
        <fullName evidence="6">Metallophosphoesterase</fullName>
    </submittedName>
</protein>
<evidence type="ECO:0000313" key="7">
    <source>
        <dbReference type="Proteomes" id="UP001183388"/>
    </source>
</evidence>
<feature type="compositionally biased region" description="Low complexity" evidence="3">
    <location>
        <begin position="305"/>
        <end position="320"/>
    </location>
</feature>